<reference evidence="4 5" key="1">
    <citation type="journal article" date="2016" name="Int. J. Syst. Evol. Microbiol.">
        <title>Proposal of Mucilaginibacter phyllosphaerae sp. nov. isolated from the phyllosphere of Galium album.</title>
        <authorList>
            <person name="Aydogan E.L."/>
            <person name="Busse H.J."/>
            <person name="Moser G."/>
            <person name="Muller C."/>
            <person name="Kampfer P."/>
            <person name="Glaeser S.P."/>
        </authorList>
    </citation>
    <scope>NUCLEOTIDE SEQUENCE [LARGE SCALE GENOMIC DNA]</scope>
    <source>
        <strain evidence="4 5">PP-F2FG21</strain>
    </source>
</reference>
<dbReference type="GO" id="GO:0006508">
    <property type="term" value="P:proteolysis"/>
    <property type="evidence" value="ECO:0007669"/>
    <property type="project" value="InterPro"/>
</dbReference>
<dbReference type="Pfam" id="PF03572">
    <property type="entry name" value="Peptidase_S41"/>
    <property type="match status" value="1"/>
</dbReference>
<dbReference type="Proteomes" id="UP000297248">
    <property type="component" value="Unassembled WGS sequence"/>
</dbReference>
<evidence type="ECO:0000313" key="4">
    <source>
        <dbReference type="EMBL" id="TEW64285.1"/>
    </source>
</evidence>
<dbReference type="EMBL" id="JACIEG010000007">
    <property type="protein sequence ID" value="MBB3970773.1"/>
    <property type="molecule type" value="Genomic_DNA"/>
</dbReference>
<dbReference type="EMBL" id="SNQG01000007">
    <property type="protein sequence ID" value="TEW64285.1"/>
    <property type="molecule type" value="Genomic_DNA"/>
</dbReference>
<reference evidence="3 6" key="3">
    <citation type="submission" date="2020-08" db="EMBL/GenBank/DDBJ databases">
        <title>Genomic Encyclopedia of Type Strains, Phase IV (KMG-IV): sequencing the most valuable type-strain genomes for metagenomic binning, comparative biology and taxonomic classification.</title>
        <authorList>
            <person name="Goeker M."/>
        </authorList>
    </citation>
    <scope>NUCLEOTIDE SEQUENCE [LARGE SCALE GENOMIC DNA]</scope>
    <source>
        <strain evidence="3 6">DSM 100995</strain>
    </source>
</reference>
<dbReference type="AlphaFoldDB" id="A0A4Y8A7I0"/>
<dbReference type="SUPFAM" id="SSF52096">
    <property type="entry name" value="ClpP/crotonase"/>
    <property type="match status" value="1"/>
</dbReference>
<dbReference type="OrthoDB" id="7314861at2"/>
<dbReference type="Gene3D" id="3.90.226.10">
    <property type="entry name" value="2-enoyl-CoA Hydratase, Chain A, domain 1"/>
    <property type="match status" value="1"/>
</dbReference>
<evidence type="ECO:0000313" key="5">
    <source>
        <dbReference type="Proteomes" id="UP000297248"/>
    </source>
</evidence>
<organism evidence="4 5">
    <name type="scientific">Mucilaginibacter phyllosphaerae</name>
    <dbReference type="NCBI Taxonomy" id="1812349"/>
    <lineage>
        <taxon>Bacteria</taxon>
        <taxon>Pseudomonadati</taxon>
        <taxon>Bacteroidota</taxon>
        <taxon>Sphingobacteriia</taxon>
        <taxon>Sphingobacteriales</taxon>
        <taxon>Sphingobacteriaceae</taxon>
        <taxon>Mucilaginibacter</taxon>
    </lineage>
</organism>
<sequence>MMKFKLLICLFILPFVGLAQKQLTGADSARKLIDTALSYAKQNSIYRDKINWAVLNDSVLKRSAAANSITEAMPAVALMYEMLGDFHGMALYNGKKYKWNTTIVKADKVLYKELFAKFKKGKPAIETTMLENGYGYLLIPGNNPTQPGEIQKIASQIQDSLAKLNPSKLKGIVIDLRLNTGGNMWPMILGVGNLVSKGKLGYFIYPDASKNESWLVKDTSIYSDTTKVCTIKALAKVNPKIKIAVLTSPYTASSGEATVITFKGQKNARIIGDTTAGYTTANESFGYYGVEFIMAQAAEADRNGNIYYKNVPPDQDVIAGDNFNDFTKDEKIIAALKWLKGK</sequence>
<feature type="chain" id="PRO_5044616302" description="Tail specific protease domain-containing protein" evidence="1">
    <location>
        <begin position="22"/>
        <end position="342"/>
    </location>
</feature>
<dbReference type="GO" id="GO:0008236">
    <property type="term" value="F:serine-type peptidase activity"/>
    <property type="evidence" value="ECO:0007669"/>
    <property type="project" value="InterPro"/>
</dbReference>
<evidence type="ECO:0000313" key="6">
    <source>
        <dbReference type="Proteomes" id="UP000583101"/>
    </source>
</evidence>
<accession>A0A4Y8A7I0</accession>
<dbReference type="Proteomes" id="UP000583101">
    <property type="component" value="Unassembled WGS sequence"/>
</dbReference>
<proteinExistence type="predicted"/>
<comment type="caution">
    <text evidence="4">The sequence shown here is derived from an EMBL/GenBank/DDBJ whole genome shotgun (WGS) entry which is preliminary data.</text>
</comment>
<dbReference type="InterPro" id="IPR005151">
    <property type="entry name" value="Tail-specific_protease"/>
</dbReference>
<dbReference type="InterPro" id="IPR029045">
    <property type="entry name" value="ClpP/crotonase-like_dom_sf"/>
</dbReference>
<gene>
    <name evidence="4" type="ORF">E2R65_18235</name>
    <name evidence="3" type="ORF">GGR35_003399</name>
</gene>
<keyword evidence="1" id="KW-0732">Signal</keyword>
<feature type="domain" description="Tail specific protease" evidence="2">
    <location>
        <begin position="111"/>
        <end position="318"/>
    </location>
</feature>
<feature type="signal peptide" evidence="1">
    <location>
        <begin position="1"/>
        <end position="21"/>
    </location>
</feature>
<protein>
    <recommendedName>
        <fullName evidence="2">Tail specific protease domain-containing protein</fullName>
    </recommendedName>
</protein>
<keyword evidence="6" id="KW-1185">Reference proteome</keyword>
<evidence type="ECO:0000256" key="1">
    <source>
        <dbReference type="SAM" id="SignalP"/>
    </source>
</evidence>
<dbReference type="RefSeq" id="WP_134337927.1">
    <property type="nucleotide sequence ID" value="NZ_BMCZ01000002.1"/>
</dbReference>
<dbReference type="SMART" id="SM00245">
    <property type="entry name" value="TSPc"/>
    <property type="match status" value="1"/>
</dbReference>
<name>A0A4Y8A7I0_9SPHI</name>
<reference evidence="4" key="2">
    <citation type="submission" date="2019-03" db="EMBL/GenBank/DDBJ databases">
        <authorList>
            <person name="Yan Y.-Q."/>
            <person name="Du Z.-J."/>
        </authorList>
    </citation>
    <scope>NUCLEOTIDE SEQUENCE</scope>
    <source>
        <strain evidence="4">PP-F2FG21</strain>
    </source>
</reference>
<evidence type="ECO:0000259" key="2">
    <source>
        <dbReference type="SMART" id="SM00245"/>
    </source>
</evidence>
<evidence type="ECO:0000313" key="3">
    <source>
        <dbReference type="EMBL" id="MBB3970773.1"/>
    </source>
</evidence>